<organism evidence="2 3">
    <name type="scientific">Polarella glacialis</name>
    <name type="common">Dinoflagellate</name>
    <dbReference type="NCBI Taxonomy" id="89957"/>
    <lineage>
        <taxon>Eukaryota</taxon>
        <taxon>Sar</taxon>
        <taxon>Alveolata</taxon>
        <taxon>Dinophyceae</taxon>
        <taxon>Suessiales</taxon>
        <taxon>Suessiaceae</taxon>
        <taxon>Polarella</taxon>
    </lineage>
</organism>
<dbReference type="Proteomes" id="UP000654075">
    <property type="component" value="Unassembled WGS sequence"/>
</dbReference>
<evidence type="ECO:0000313" key="2">
    <source>
        <dbReference type="EMBL" id="CAE8586292.1"/>
    </source>
</evidence>
<gene>
    <name evidence="2" type="ORF">PGLA1383_LOCUS5167</name>
</gene>
<feature type="compositionally biased region" description="Gly residues" evidence="1">
    <location>
        <begin position="261"/>
        <end position="270"/>
    </location>
</feature>
<reference evidence="2" key="1">
    <citation type="submission" date="2021-02" db="EMBL/GenBank/DDBJ databases">
        <authorList>
            <person name="Dougan E. K."/>
            <person name="Rhodes N."/>
            <person name="Thang M."/>
            <person name="Chan C."/>
        </authorList>
    </citation>
    <scope>NUCLEOTIDE SEQUENCE</scope>
</reference>
<evidence type="ECO:0000313" key="3">
    <source>
        <dbReference type="Proteomes" id="UP000654075"/>
    </source>
</evidence>
<dbReference type="OrthoDB" id="10657894at2759"/>
<feature type="region of interest" description="Disordered" evidence="1">
    <location>
        <begin position="246"/>
        <end position="270"/>
    </location>
</feature>
<comment type="caution">
    <text evidence="2">The sequence shown here is derived from an EMBL/GenBank/DDBJ whole genome shotgun (WGS) entry which is preliminary data.</text>
</comment>
<dbReference type="AlphaFoldDB" id="A0A813DJ99"/>
<keyword evidence="3" id="KW-1185">Reference proteome</keyword>
<feature type="non-terminal residue" evidence="2">
    <location>
        <position position="270"/>
    </location>
</feature>
<sequence>MAGATATPGVFRVKCDAEVRQAPSITSPLFHKVAAGKQLGQMGRVVTLADGTQRVPLIPRGWIDAAVLESLDGKPFESSEVSLSGLPTGRPVVVDVVPKSAEEAEDLQDEKGCLGGPVKAKSKAKAAAASKKVDRTVAAEDAPTKVPTATSGVLTFRVKCTAEVRQAPSKESALFNSVYEGTILTQMGPAITLAGGVRRIPLRPRGWIDAIVLEPMAAGDQDAVPETSSTGAQELWDAARARRVEEISAASRETGSQAEGDGQGWGNWES</sequence>
<name>A0A813DJ99_POLGL</name>
<accession>A0A813DJ99</accession>
<proteinExistence type="predicted"/>
<dbReference type="EMBL" id="CAJNNV010002001">
    <property type="protein sequence ID" value="CAE8586292.1"/>
    <property type="molecule type" value="Genomic_DNA"/>
</dbReference>
<protein>
    <submittedName>
        <fullName evidence="2">Uncharacterized protein</fullName>
    </submittedName>
</protein>
<evidence type="ECO:0000256" key="1">
    <source>
        <dbReference type="SAM" id="MobiDB-lite"/>
    </source>
</evidence>